<comment type="caution">
    <text evidence="2">The sequence shown here is derived from an EMBL/GenBank/DDBJ whole genome shotgun (WGS) entry which is preliminary data.</text>
</comment>
<dbReference type="EMBL" id="BGPR01003423">
    <property type="protein sequence ID" value="GBM87957.1"/>
    <property type="molecule type" value="Genomic_DNA"/>
</dbReference>
<reference evidence="2 3" key="1">
    <citation type="journal article" date="2019" name="Sci. Rep.">
        <title>Orb-weaving spider Araneus ventricosus genome elucidates the spidroin gene catalogue.</title>
        <authorList>
            <person name="Kono N."/>
            <person name="Nakamura H."/>
            <person name="Ohtoshi R."/>
            <person name="Moran D.A.P."/>
            <person name="Shinohara A."/>
            <person name="Yoshida Y."/>
            <person name="Fujiwara M."/>
            <person name="Mori M."/>
            <person name="Tomita M."/>
            <person name="Arakawa K."/>
        </authorList>
    </citation>
    <scope>NUCLEOTIDE SEQUENCE [LARGE SCALE GENOMIC DNA]</scope>
</reference>
<gene>
    <name evidence="2" type="ORF">AVEN_123841_1</name>
</gene>
<accession>A0A4Y2JD13</accession>
<feature type="compositionally biased region" description="Basic and acidic residues" evidence="1">
    <location>
        <begin position="52"/>
        <end position="71"/>
    </location>
</feature>
<name>A0A4Y2JD13_ARAVE</name>
<dbReference type="Proteomes" id="UP000499080">
    <property type="component" value="Unassembled WGS sequence"/>
</dbReference>
<organism evidence="2 3">
    <name type="scientific">Araneus ventricosus</name>
    <name type="common">Orbweaver spider</name>
    <name type="synonym">Epeira ventricosa</name>
    <dbReference type="NCBI Taxonomy" id="182803"/>
    <lineage>
        <taxon>Eukaryota</taxon>
        <taxon>Metazoa</taxon>
        <taxon>Ecdysozoa</taxon>
        <taxon>Arthropoda</taxon>
        <taxon>Chelicerata</taxon>
        <taxon>Arachnida</taxon>
        <taxon>Araneae</taxon>
        <taxon>Araneomorphae</taxon>
        <taxon>Entelegynae</taxon>
        <taxon>Araneoidea</taxon>
        <taxon>Araneidae</taxon>
        <taxon>Araneus</taxon>
    </lineage>
</organism>
<dbReference type="AlphaFoldDB" id="A0A4Y2JD13"/>
<sequence>MTPLSSTHFSSSGCWKMMQLNWKAALKTTKFNPEGGRKREEGWKQLNLEGGKNGEKQEETTESKGGVRREIAAGGGDSPRYLLYYTGIQKLRTILL</sequence>
<proteinExistence type="predicted"/>
<evidence type="ECO:0000313" key="3">
    <source>
        <dbReference type="Proteomes" id="UP000499080"/>
    </source>
</evidence>
<evidence type="ECO:0000256" key="1">
    <source>
        <dbReference type="SAM" id="MobiDB-lite"/>
    </source>
</evidence>
<protein>
    <submittedName>
        <fullName evidence="2">Uncharacterized protein</fullName>
    </submittedName>
</protein>
<evidence type="ECO:0000313" key="2">
    <source>
        <dbReference type="EMBL" id="GBM87957.1"/>
    </source>
</evidence>
<keyword evidence="3" id="KW-1185">Reference proteome</keyword>
<feature type="region of interest" description="Disordered" evidence="1">
    <location>
        <begin position="31"/>
        <end position="72"/>
    </location>
</feature>